<dbReference type="Proteomes" id="UP001642540">
    <property type="component" value="Unassembled WGS sequence"/>
</dbReference>
<evidence type="ECO:0000313" key="2">
    <source>
        <dbReference type="EMBL" id="CAL8146736.1"/>
    </source>
</evidence>
<feature type="transmembrane region" description="Helical" evidence="1">
    <location>
        <begin position="739"/>
        <end position="759"/>
    </location>
</feature>
<name>A0ABP1S833_9HEXA</name>
<keyword evidence="1" id="KW-0472">Membrane</keyword>
<keyword evidence="1" id="KW-0812">Transmembrane</keyword>
<keyword evidence="3" id="KW-1185">Reference proteome</keyword>
<dbReference type="EMBL" id="CAXLJM020000164">
    <property type="protein sequence ID" value="CAL8146736.1"/>
    <property type="molecule type" value="Genomic_DNA"/>
</dbReference>
<sequence>MSGFAKAVKAYASKYDGFKVHSFEGLNDFLNPVQHCFIHMTNFGGVELPSLNVPSIQMKTKLAVYSQRICVEINFRKFVTKIRPWTCEVVVSLFQKQVTLPKSNVRSFYKDIQHQNIVIPFAQNHVSLLRYIDRLLPSFAPINIFVTEKQDASVCPQNWDLPSSFVLTTPTDLKARLTTLNNNVFKINTVFSLQAIPAPQDIEIHCVNFGNILQQESDLNVKQKYSALSNMFEAGSIHNYNSISFDQVDIPETFIHESVCRNNYLKWATKSLHSSDKAYSVSIMGEWLQILRRYNYTILLAGEIVSCNLRDYTLKLTDYLPVQLSPTLIHLENTIYPTAVSHPLAIDDPNHKLGFIACGSRSMDYFAFRELLWVFDSYVWMCLGIIYLTIVPITICTMIWLSENNILKTNSQHAARSNVFSSRIFLQPITILLEQGDAFTNKHLNVAAIRWVAAALILVAIVLSNSYKYDNVYNMMLPRKATPLWFFQQILSANFTAYTRTNFFNQLRRDLVLVSKETSLLNDNGPSDHTITLIDENSNLQTINSEVENIFLFELIPLYKLHTTLVNSWHTKNNLSNRSQRLRLFIEDLYDKLHGNTKLHPYEKELAKKLRHKYIMATEHHDKFKKAHESGQTYYISHLINECNNTAIVLPLSVIRRLLPAIQNQGHSKFSIGMEVLVERVIGMALNGWISDHLITTLSRIIDAGLWQHIRNIFVRNITTTFEGTRNSGYQTSQISGNILVVFVTYLCGHVVAAVSFIFEIRKRIYVWVLVLKKSIYLGIEKLWSKITCLQASVG</sequence>
<protein>
    <submittedName>
        <fullName evidence="2">Uncharacterized protein</fullName>
    </submittedName>
</protein>
<feature type="transmembrane region" description="Helical" evidence="1">
    <location>
        <begin position="378"/>
        <end position="401"/>
    </location>
</feature>
<proteinExistence type="predicted"/>
<comment type="caution">
    <text evidence="2">The sequence shown here is derived from an EMBL/GenBank/DDBJ whole genome shotgun (WGS) entry which is preliminary data.</text>
</comment>
<reference evidence="2 3" key="1">
    <citation type="submission" date="2024-08" db="EMBL/GenBank/DDBJ databases">
        <authorList>
            <person name="Cucini C."/>
            <person name="Frati F."/>
        </authorList>
    </citation>
    <scope>NUCLEOTIDE SEQUENCE [LARGE SCALE GENOMIC DNA]</scope>
</reference>
<feature type="transmembrane region" description="Helical" evidence="1">
    <location>
        <begin position="448"/>
        <end position="467"/>
    </location>
</feature>
<gene>
    <name evidence="2" type="ORF">ODALV1_LOCUS30914</name>
</gene>
<evidence type="ECO:0000313" key="3">
    <source>
        <dbReference type="Proteomes" id="UP001642540"/>
    </source>
</evidence>
<accession>A0ABP1S833</accession>
<keyword evidence="1" id="KW-1133">Transmembrane helix</keyword>
<evidence type="ECO:0000256" key="1">
    <source>
        <dbReference type="SAM" id="Phobius"/>
    </source>
</evidence>
<organism evidence="2 3">
    <name type="scientific">Orchesella dallaii</name>
    <dbReference type="NCBI Taxonomy" id="48710"/>
    <lineage>
        <taxon>Eukaryota</taxon>
        <taxon>Metazoa</taxon>
        <taxon>Ecdysozoa</taxon>
        <taxon>Arthropoda</taxon>
        <taxon>Hexapoda</taxon>
        <taxon>Collembola</taxon>
        <taxon>Entomobryomorpha</taxon>
        <taxon>Entomobryoidea</taxon>
        <taxon>Orchesellidae</taxon>
        <taxon>Orchesellinae</taxon>
        <taxon>Orchesella</taxon>
    </lineage>
</organism>